<evidence type="ECO:0000313" key="1">
    <source>
        <dbReference type="EMBL" id="KAG2376485.1"/>
    </source>
</evidence>
<comment type="caution">
    <text evidence="1">The sequence shown here is derived from an EMBL/GenBank/DDBJ whole genome shotgun (WGS) entry which is preliminary data.</text>
</comment>
<sequence length="172" mass="19982">MSLEPGRNCLNRETLYSIHRLNKIIQRRRQQHRFFGEEESQLRQPWSCDAVNVNTKVEPQSGDTLRHRKSKLQVPTPNNLCYDTVVGFMDGEGSGKALWRQSGCYSVWVWGEGRIDKASRSSEKLEVEDKVVEVHDETLYQTSYEFYIFGPLLFDSSSSPAWTRELFIFGQL</sequence>
<dbReference type="Proteomes" id="UP000743370">
    <property type="component" value="Unassembled WGS sequence"/>
</dbReference>
<accession>A0A8T0JPE0</accession>
<dbReference type="EMBL" id="JABFOF010000010">
    <property type="protein sequence ID" value="KAG2376485.1"/>
    <property type="molecule type" value="Genomic_DNA"/>
</dbReference>
<gene>
    <name evidence="1" type="ORF">HKW66_Vig0153610</name>
</gene>
<dbReference type="AlphaFoldDB" id="A0A8T0JPE0"/>
<reference evidence="1 2" key="1">
    <citation type="submission" date="2020-05" db="EMBL/GenBank/DDBJ databases">
        <title>Vigna angularis (adzuki bean) Var. LongXiaoDou No. 4 denovo assembly.</title>
        <authorList>
            <person name="Xiang H."/>
        </authorList>
    </citation>
    <scope>NUCLEOTIDE SEQUENCE [LARGE SCALE GENOMIC DNA]</scope>
    <source>
        <tissue evidence="1">Leaf</tissue>
    </source>
</reference>
<proteinExistence type="predicted"/>
<protein>
    <submittedName>
        <fullName evidence="1">Uncharacterized protein</fullName>
    </submittedName>
</protein>
<evidence type="ECO:0000313" key="2">
    <source>
        <dbReference type="Proteomes" id="UP000743370"/>
    </source>
</evidence>
<organism evidence="1 2">
    <name type="scientific">Phaseolus angularis</name>
    <name type="common">Azuki bean</name>
    <name type="synonym">Vigna angularis</name>
    <dbReference type="NCBI Taxonomy" id="3914"/>
    <lineage>
        <taxon>Eukaryota</taxon>
        <taxon>Viridiplantae</taxon>
        <taxon>Streptophyta</taxon>
        <taxon>Embryophyta</taxon>
        <taxon>Tracheophyta</taxon>
        <taxon>Spermatophyta</taxon>
        <taxon>Magnoliopsida</taxon>
        <taxon>eudicotyledons</taxon>
        <taxon>Gunneridae</taxon>
        <taxon>Pentapetalae</taxon>
        <taxon>rosids</taxon>
        <taxon>fabids</taxon>
        <taxon>Fabales</taxon>
        <taxon>Fabaceae</taxon>
        <taxon>Papilionoideae</taxon>
        <taxon>50 kb inversion clade</taxon>
        <taxon>NPAAA clade</taxon>
        <taxon>indigoferoid/millettioid clade</taxon>
        <taxon>Phaseoleae</taxon>
        <taxon>Vigna</taxon>
    </lineage>
</organism>
<name>A0A8T0JPE0_PHAAN</name>